<sequence length="57" mass="6708">MILLTTSVIVSFFVGMAIYKKFGFSYYQNKIRQLIITCDRYKSLSEELINELDNGEY</sequence>
<gene>
    <name evidence="1" type="ORF">LCGC14_1328920</name>
</gene>
<dbReference type="AlphaFoldDB" id="A0A0F9L348"/>
<evidence type="ECO:0000313" key="1">
    <source>
        <dbReference type="EMBL" id="KKM81526.1"/>
    </source>
</evidence>
<name>A0A0F9L348_9ZZZZ</name>
<protein>
    <submittedName>
        <fullName evidence="1">Uncharacterized protein</fullName>
    </submittedName>
</protein>
<reference evidence="1" key="1">
    <citation type="journal article" date="2015" name="Nature">
        <title>Complex archaea that bridge the gap between prokaryotes and eukaryotes.</title>
        <authorList>
            <person name="Spang A."/>
            <person name="Saw J.H."/>
            <person name="Jorgensen S.L."/>
            <person name="Zaremba-Niedzwiedzka K."/>
            <person name="Martijn J."/>
            <person name="Lind A.E."/>
            <person name="van Eijk R."/>
            <person name="Schleper C."/>
            <person name="Guy L."/>
            <person name="Ettema T.J."/>
        </authorList>
    </citation>
    <scope>NUCLEOTIDE SEQUENCE</scope>
</reference>
<accession>A0A0F9L348</accession>
<dbReference type="EMBL" id="LAZR01008007">
    <property type="protein sequence ID" value="KKM81526.1"/>
    <property type="molecule type" value="Genomic_DNA"/>
</dbReference>
<organism evidence="1">
    <name type="scientific">marine sediment metagenome</name>
    <dbReference type="NCBI Taxonomy" id="412755"/>
    <lineage>
        <taxon>unclassified sequences</taxon>
        <taxon>metagenomes</taxon>
        <taxon>ecological metagenomes</taxon>
    </lineage>
</organism>
<comment type="caution">
    <text evidence="1">The sequence shown here is derived from an EMBL/GenBank/DDBJ whole genome shotgun (WGS) entry which is preliminary data.</text>
</comment>
<proteinExistence type="predicted"/>